<comment type="caution">
    <text evidence="2">The sequence shown here is derived from an EMBL/GenBank/DDBJ whole genome shotgun (WGS) entry which is preliminary data.</text>
</comment>
<evidence type="ECO:0008006" key="4">
    <source>
        <dbReference type="Google" id="ProtNLM"/>
    </source>
</evidence>
<proteinExistence type="predicted"/>
<dbReference type="Proteomes" id="UP001159042">
    <property type="component" value="Unassembled WGS sequence"/>
</dbReference>
<gene>
    <name evidence="2" type="ORF">NQ315_016621</name>
</gene>
<dbReference type="AlphaFoldDB" id="A0AAV8VP82"/>
<name>A0AAV8VP82_9CUCU</name>
<evidence type="ECO:0000256" key="1">
    <source>
        <dbReference type="SAM" id="SignalP"/>
    </source>
</evidence>
<evidence type="ECO:0000313" key="3">
    <source>
        <dbReference type="Proteomes" id="UP001159042"/>
    </source>
</evidence>
<dbReference type="EMBL" id="JANEYG010000047">
    <property type="protein sequence ID" value="KAJ8915945.1"/>
    <property type="molecule type" value="Genomic_DNA"/>
</dbReference>
<sequence length="179" mass="19748">MMYLFVLALAVVPGLQSAVVQSGDSPIITTFPIINADGQVVQIQTLPAFILPESVEPEPEVEAVVPELINVNPCDSCFEYMSALIEQLTVGALPEAHPMPEVEVVPEDEGLEILPHPMPQFEVDPEDDGIFHILPHPMPQFEVVPEVEIRPHPLPSVEVVPESETVPEIRPLPIEYLRI</sequence>
<feature type="chain" id="PRO_5043832623" description="Beta-casein" evidence="1">
    <location>
        <begin position="18"/>
        <end position="179"/>
    </location>
</feature>
<organism evidence="2 3">
    <name type="scientific">Exocentrus adspersus</name>
    <dbReference type="NCBI Taxonomy" id="1586481"/>
    <lineage>
        <taxon>Eukaryota</taxon>
        <taxon>Metazoa</taxon>
        <taxon>Ecdysozoa</taxon>
        <taxon>Arthropoda</taxon>
        <taxon>Hexapoda</taxon>
        <taxon>Insecta</taxon>
        <taxon>Pterygota</taxon>
        <taxon>Neoptera</taxon>
        <taxon>Endopterygota</taxon>
        <taxon>Coleoptera</taxon>
        <taxon>Polyphaga</taxon>
        <taxon>Cucujiformia</taxon>
        <taxon>Chrysomeloidea</taxon>
        <taxon>Cerambycidae</taxon>
        <taxon>Lamiinae</taxon>
        <taxon>Acanthocinini</taxon>
        <taxon>Exocentrus</taxon>
    </lineage>
</organism>
<accession>A0AAV8VP82</accession>
<protein>
    <recommendedName>
        <fullName evidence="4">Beta-casein</fullName>
    </recommendedName>
</protein>
<feature type="signal peptide" evidence="1">
    <location>
        <begin position="1"/>
        <end position="17"/>
    </location>
</feature>
<keyword evidence="3" id="KW-1185">Reference proteome</keyword>
<reference evidence="2 3" key="1">
    <citation type="journal article" date="2023" name="Insect Mol. Biol.">
        <title>Genome sequencing provides insights into the evolution of gene families encoding plant cell wall-degrading enzymes in longhorned beetles.</title>
        <authorList>
            <person name="Shin N.R."/>
            <person name="Okamura Y."/>
            <person name="Kirsch R."/>
            <person name="Pauchet Y."/>
        </authorList>
    </citation>
    <scope>NUCLEOTIDE SEQUENCE [LARGE SCALE GENOMIC DNA]</scope>
    <source>
        <strain evidence="2">EAD_L_NR</strain>
    </source>
</reference>
<keyword evidence="1" id="KW-0732">Signal</keyword>
<evidence type="ECO:0000313" key="2">
    <source>
        <dbReference type="EMBL" id="KAJ8915945.1"/>
    </source>
</evidence>